<evidence type="ECO:0000256" key="3">
    <source>
        <dbReference type="ARBA" id="ARBA00022563"/>
    </source>
</evidence>
<keyword evidence="4" id="KW-0521">NADP</keyword>
<dbReference type="InterPro" id="IPR001796">
    <property type="entry name" value="DHFR_dom"/>
</dbReference>
<comment type="pathway">
    <text evidence="1">Cofactor biosynthesis; tetrahydrofolate biosynthesis; 5,6,7,8-tetrahydrofolate from 7,8-dihydrofolate: step 1/1.</text>
</comment>
<dbReference type="Gene3D" id="3.40.430.10">
    <property type="entry name" value="Dihydrofolate Reductase, subunit A"/>
    <property type="match status" value="1"/>
</dbReference>
<dbReference type="Pfam" id="PF00186">
    <property type="entry name" value="DHFR_1"/>
    <property type="match status" value="1"/>
</dbReference>
<dbReference type="PANTHER" id="PTHR48069:SF3">
    <property type="entry name" value="DIHYDROFOLATE REDUCTASE"/>
    <property type="match status" value="1"/>
</dbReference>
<dbReference type="GO" id="GO:0006730">
    <property type="term" value="P:one-carbon metabolic process"/>
    <property type="evidence" value="ECO:0007669"/>
    <property type="project" value="UniProtKB-KW"/>
</dbReference>
<dbReference type="GO" id="GO:0050661">
    <property type="term" value="F:NADP binding"/>
    <property type="evidence" value="ECO:0007669"/>
    <property type="project" value="InterPro"/>
</dbReference>
<dbReference type="GO" id="GO:0004146">
    <property type="term" value="F:dihydrofolate reductase activity"/>
    <property type="evidence" value="ECO:0007669"/>
    <property type="project" value="UniProtKB-EC"/>
</dbReference>
<reference evidence="7" key="2">
    <citation type="submission" date="2019-06" db="EMBL/GenBank/DDBJ databases">
        <title>Genomics analysis of Aphanomyces spp. identifies a new class of oomycete effector associated with host adaptation.</title>
        <authorList>
            <person name="Gaulin E."/>
        </authorList>
    </citation>
    <scope>NUCLEOTIDE SEQUENCE</scope>
    <source>
        <strain evidence="7">CBS 578.67</strain>
    </source>
</reference>
<accession>A0A485LLW6</accession>
<dbReference type="SUPFAM" id="SSF53597">
    <property type="entry name" value="Dihydrofolate reductase-like"/>
    <property type="match status" value="1"/>
</dbReference>
<feature type="domain" description="DHFR" evidence="6">
    <location>
        <begin position="2"/>
        <end position="159"/>
    </location>
</feature>
<dbReference type="Proteomes" id="UP000332933">
    <property type="component" value="Unassembled WGS sequence"/>
</dbReference>
<dbReference type="PRINTS" id="PR00070">
    <property type="entry name" value="DHFR"/>
</dbReference>
<dbReference type="InterPro" id="IPR012259">
    <property type="entry name" value="DHFR"/>
</dbReference>
<evidence type="ECO:0000256" key="5">
    <source>
        <dbReference type="ARBA" id="ARBA00023002"/>
    </source>
</evidence>
<keyword evidence="9" id="KW-1185">Reference proteome</keyword>
<dbReference type="GO" id="GO:0005739">
    <property type="term" value="C:mitochondrion"/>
    <property type="evidence" value="ECO:0007669"/>
    <property type="project" value="TreeGrafter"/>
</dbReference>
<dbReference type="InterPro" id="IPR024072">
    <property type="entry name" value="DHFR-like_dom_sf"/>
</dbReference>
<reference evidence="8 9" key="1">
    <citation type="submission" date="2019-03" db="EMBL/GenBank/DDBJ databases">
        <authorList>
            <person name="Gaulin E."/>
            <person name="Dumas B."/>
        </authorList>
    </citation>
    <scope>NUCLEOTIDE SEQUENCE [LARGE SCALE GENOMIC DNA]</scope>
    <source>
        <strain evidence="8">CBS 568.67</strain>
    </source>
</reference>
<dbReference type="PROSITE" id="PS51330">
    <property type="entry name" value="DHFR_2"/>
    <property type="match status" value="1"/>
</dbReference>
<evidence type="ECO:0000256" key="2">
    <source>
        <dbReference type="ARBA" id="ARBA00012856"/>
    </source>
</evidence>
<dbReference type="GO" id="GO:0046655">
    <property type="term" value="P:folic acid metabolic process"/>
    <property type="evidence" value="ECO:0007669"/>
    <property type="project" value="TreeGrafter"/>
</dbReference>
<dbReference type="EC" id="1.5.1.3" evidence="2"/>
<dbReference type="AlphaFoldDB" id="A0A485LLW6"/>
<gene>
    <name evidence="8" type="primary">Aste57867_23057</name>
    <name evidence="7" type="ORF">As57867_022986</name>
    <name evidence="8" type="ORF">ASTE57867_23057</name>
</gene>
<proteinExistence type="predicted"/>
<sequence>MQIYIIAACARNRVIGINGTLPWSIPRDWAYFLGKVKGHMSIMGRVSAQEYPIGPDHPAIIVSRSMAQEKREHVDIVSSYKEAIALAEAKQLPEVWICGGASIYEESLATAHKLFLTRVELDVDGDTRFPAWQQHFDVLESREEYDEDNIRFAFEVWTKSTFVV</sequence>
<evidence type="ECO:0000313" key="7">
    <source>
        <dbReference type="EMBL" id="KAF0685028.1"/>
    </source>
</evidence>
<name>A0A485LLW6_9STRA</name>
<dbReference type="GO" id="GO:0046654">
    <property type="term" value="P:tetrahydrofolate biosynthetic process"/>
    <property type="evidence" value="ECO:0007669"/>
    <property type="project" value="InterPro"/>
</dbReference>
<dbReference type="CDD" id="cd00209">
    <property type="entry name" value="DHFR"/>
    <property type="match status" value="1"/>
</dbReference>
<protein>
    <recommendedName>
        <fullName evidence="2">dihydrofolate reductase</fullName>
        <ecNumber evidence="2">1.5.1.3</ecNumber>
    </recommendedName>
</protein>
<organism evidence="8 9">
    <name type="scientific">Aphanomyces stellatus</name>
    <dbReference type="NCBI Taxonomy" id="120398"/>
    <lineage>
        <taxon>Eukaryota</taxon>
        <taxon>Sar</taxon>
        <taxon>Stramenopiles</taxon>
        <taxon>Oomycota</taxon>
        <taxon>Saprolegniomycetes</taxon>
        <taxon>Saprolegniales</taxon>
        <taxon>Verrucalvaceae</taxon>
        <taxon>Aphanomyces</taxon>
    </lineage>
</organism>
<keyword evidence="3" id="KW-0554">One-carbon metabolism</keyword>
<evidence type="ECO:0000256" key="1">
    <source>
        <dbReference type="ARBA" id="ARBA00004903"/>
    </source>
</evidence>
<dbReference type="EMBL" id="CAADRA010007249">
    <property type="protein sequence ID" value="VFT99705.1"/>
    <property type="molecule type" value="Genomic_DNA"/>
</dbReference>
<dbReference type="EMBL" id="VJMH01007223">
    <property type="protein sequence ID" value="KAF0685028.1"/>
    <property type="molecule type" value="Genomic_DNA"/>
</dbReference>
<keyword evidence="5" id="KW-0560">Oxidoreductase</keyword>
<evidence type="ECO:0000256" key="4">
    <source>
        <dbReference type="ARBA" id="ARBA00022857"/>
    </source>
</evidence>
<dbReference type="OrthoDB" id="4664297at2759"/>
<dbReference type="GO" id="GO:0046452">
    <property type="term" value="P:dihydrofolate metabolic process"/>
    <property type="evidence" value="ECO:0007669"/>
    <property type="project" value="TreeGrafter"/>
</dbReference>
<evidence type="ECO:0000313" key="9">
    <source>
        <dbReference type="Proteomes" id="UP000332933"/>
    </source>
</evidence>
<evidence type="ECO:0000259" key="6">
    <source>
        <dbReference type="PROSITE" id="PS51330"/>
    </source>
</evidence>
<evidence type="ECO:0000313" key="8">
    <source>
        <dbReference type="EMBL" id="VFT99705.1"/>
    </source>
</evidence>
<dbReference type="PANTHER" id="PTHR48069">
    <property type="entry name" value="DIHYDROFOLATE REDUCTASE"/>
    <property type="match status" value="1"/>
</dbReference>